<dbReference type="OrthoDB" id="9813719at2"/>
<evidence type="ECO:0000256" key="3">
    <source>
        <dbReference type="ARBA" id="ARBA00022679"/>
    </source>
</evidence>
<sequence>MNGPRFLDFFAGFGGSSSGLVEAGYELATAYNHWDKAIAVHSANHRTADHVQGDLSGYDMRRLPRNADVLWASPECTWHSPAGGRRRARAADLDLFEDYVPTDAGDRSRATMFDPIRATEARSFKAVMIENVPEVAAWPLFPAWLKMWEAMGYTWQIVNVSAAHIYGPGNAPAGQWRDRIYIVFAAPGVKIARIEPRPLAWCSQCDAVVESRQDWKKSLPIQVGKYGRQYVYVCAANQHARHVVEPYVLPAAAVIDWSDLGTRIGDRESLGMRALAAATMRRVEVGARMFARPAVVQHHGQTWDAANAAHPRYLDPRAYYRAFAADEGPLMTRQAGGTGDALSVPPYLTAINHDQDHRAQMLESGPLPTRSTKIGDGLAFPPFLSQQYGEQKGSERRSTDPGMTSLGTVVAGGAHHNLVVPPYVADMHGTGTARSSEEALAAVTAGGNHHGLAVPPGAFLSRQYTQKGEARHLNTSVMEPTHAITGTGGNHALVIPQRKRPTEMYEGELPFELEDVRFRMLGPREHLRAQRFWEEYDTSAANKSETTKGAGNAVPVNTSHWIGEHVKAALA</sequence>
<dbReference type="GO" id="GO:0032259">
    <property type="term" value="P:methylation"/>
    <property type="evidence" value="ECO:0007669"/>
    <property type="project" value="UniProtKB-KW"/>
</dbReference>
<dbReference type="Gene3D" id="3.90.120.10">
    <property type="entry name" value="DNA Methylase, subunit A, domain 2"/>
    <property type="match status" value="1"/>
</dbReference>
<keyword evidence="3 6" id="KW-0808">Transferase</keyword>
<proteinExistence type="inferred from homology"/>
<accession>A0A9E5JMA9</accession>
<dbReference type="PANTHER" id="PTHR46098:SF1">
    <property type="entry name" value="TRNA (CYTOSINE(38)-C(5))-METHYLTRANSFERASE"/>
    <property type="match status" value="1"/>
</dbReference>
<dbReference type="AlphaFoldDB" id="A0A9E5JMA9"/>
<dbReference type="Proteomes" id="UP000818266">
    <property type="component" value="Unassembled WGS sequence"/>
</dbReference>
<evidence type="ECO:0000256" key="5">
    <source>
        <dbReference type="ARBA" id="ARBA00022747"/>
    </source>
</evidence>
<dbReference type="SUPFAM" id="SSF53335">
    <property type="entry name" value="S-adenosyl-L-methionine-dependent methyltransferases"/>
    <property type="match status" value="1"/>
</dbReference>
<dbReference type="Pfam" id="PF00145">
    <property type="entry name" value="DNA_methylase"/>
    <property type="match status" value="1"/>
</dbReference>
<dbReference type="InterPro" id="IPR001525">
    <property type="entry name" value="C5_MeTfrase"/>
</dbReference>
<evidence type="ECO:0000313" key="8">
    <source>
        <dbReference type="Proteomes" id="UP000818266"/>
    </source>
</evidence>
<comment type="similarity">
    <text evidence="6">Belongs to the class I-like SAM-binding methyltransferase superfamily. C5-methyltransferase family.</text>
</comment>
<organism evidence="7 8">
    <name type="scientific">Microcella pacifica</name>
    <dbReference type="NCBI Taxonomy" id="2591847"/>
    <lineage>
        <taxon>Bacteria</taxon>
        <taxon>Bacillati</taxon>
        <taxon>Actinomycetota</taxon>
        <taxon>Actinomycetes</taxon>
        <taxon>Micrococcales</taxon>
        <taxon>Microbacteriaceae</taxon>
        <taxon>Microcella</taxon>
    </lineage>
</organism>
<evidence type="ECO:0000256" key="2">
    <source>
        <dbReference type="ARBA" id="ARBA00022603"/>
    </source>
</evidence>
<dbReference type="PROSITE" id="PS51679">
    <property type="entry name" value="SAM_MT_C5"/>
    <property type="match status" value="1"/>
</dbReference>
<dbReference type="RefSeq" id="WP_152582997.1">
    <property type="nucleotide sequence ID" value="NZ_VIKT02000004.1"/>
</dbReference>
<dbReference type="PANTHER" id="PTHR46098">
    <property type="entry name" value="TRNA (CYTOSINE(38)-C(5))-METHYLTRANSFERASE"/>
    <property type="match status" value="1"/>
</dbReference>
<evidence type="ECO:0000256" key="6">
    <source>
        <dbReference type="PROSITE-ProRule" id="PRU01016"/>
    </source>
</evidence>
<keyword evidence="4 6" id="KW-0949">S-adenosyl-L-methionine</keyword>
<name>A0A9E5JMA9_9MICO</name>
<dbReference type="InterPro" id="IPR050750">
    <property type="entry name" value="C5-MTase"/>
</dbReference>
<dbReference type="EMBL" id="VIKT02000004">
    <property type="protein sequence ID" value="NHF62259.1"/>
    <property type="molecule type" value="Genomic_DNA"/>
</dbReference>
<evidence type="ECO:0000256" key="1">
    <source>
        <dbReference type="ARBA" id="ARBA00011975"/>
    </source>
</evidence>
<evidence type="ECO:0000313" key="7">
    <source>
        <dbReference type="EMBL" id="NHF62259.1"/>
    </source>
</evidence>
<dbReference type="GO" id="GO:0009307">
    <property type="term" value="P:DNA restriction-modification system"/>
    <property type="evidence" value="ECO:0007669"/>
    <property type="project" value="UniProtKB-KW"/>
</dbReference>
<dbReference type="Gene3D" id="3.40.50.150">
    <property type="entry name" value="Vaccinia Virus protein VP39"/>
    <property type="match status" value="1"/>
</dbReference>
<keyword evidence="2 6" id="KW-0489">Methyltransferase</keyword>
<gene>
    <name evidence="7" type="ORF">FK219_003215</name>
</gene>
<dbReference type="InterPro" id="IPR031303">
    <property type="entry name" value="C5_meth_CS"/>
</dbReference>
<reference evidence="7 8" key="1">
    <citation type="submission" date="2020-03" db="EMBL/GenBank/DDBJ databases">
        <title>Chryseoglobus sp. isolated from a deep-sea seamount.</title>
        <authorList>
            <person name="Zhang D.-C."/>
        </authorList>
    </citation>
    <scope>NUCLEOTIDE SEQUENCE [LARGE SCALE GENOMIC DNA]</scope>
    <source>
        <strain evidence="7 8">KN1116</strain>
    </source>
</reference>
<comment type="caution">
    <text evidence="7">The sequence shown here is derived from an EMBL/GenBank/DDBJ whole genome shotgun (WGS) entry which is preliminary data.</text>
</comment>
<keyword evidence="5" id="KW-0680">Restriction system</keyword>
<keyword evidence="8" id="KW-1185">Reference proteome</keyword>
<dbReference type="GO" id="GO:0003886">
    <property type="term" value="F:DNA (cytosine-5-)-methyltransferase activity"/>
    <property type="evidence" value="ECO:0007669"/>
    <property type="project" value="UniProtKB-EC"/>
</dbReference>
<dbReference type="InterPro" id="IPR029063">
    <property type="entry name" value="SAM-dependent_MTases_sf"/>
</dbReference>
<dbReference type="PROSITE" id="PS00095">
    <property type="entry name" value="C5_MTASE_2"/>
    <property type="match status" value="1"/>
</dbReference>
<evidence type="ECO:0000256" key="4">
    <source>
        <dbReference type="ARBA" id="ARBA00022691"/>
    </source>
</evidence>
<feature type="active site" evidence="6">
    <location>
        <position position="76"/>
    </location>
</feature>
<protein>
    <recommendedName>
        <fullName evidence="1">DNA (cytosine-5-)-methyltransferase</fullName>
        <ecNumber evidence="1">2.1.1.37</ecNumber>
    </recommendedName>
</protein>
<dbReference type="EC" id="2.1.1.37" evidence="1"/>